<gene>
    <name evidence="2" type="ORF">APZ42_021424</name>
</gene>
<keyword evidence="1" id="KW-1133">Transmembrane helix</keyword>
<evidence type="ECO:0000256" key="1">
    <source>
        <dbReference type="SAM" id="Phobius"/>
    </source>
</evidence>
<dbReference type="EMBL" id="LRGB01001151">
    <property type="protein sequence ID" value="KZS13431.1"/>
    <property type="molecule type" value="Genomic_DNA"/>
</dbReference>
<sequence length="87" mass="10013">MLLSSLPFNVRAQNVAFQPKKKKKANIHGLCSFSESFIDGPYVALHSNSLPTNQAISSLNLTFNNFFNLFLFFVFFCFVFKAKKFHR</sequence>
<accession>A0A164WNJ8</accession>
<keyword evidence="1" id="KW-0812">Transmembrane</keyword>
<keyword evidence="1" id="KW-0472">Membrane</keyword>
<organism evidence="2 3">
    <name type="scientific">Daphnia magna</name>
    <dbReference type="NCBI Taxonomy" id="35525"/>
    <lineage>
        <taxon>Eukaryota</taxon>
        <taxon>Metazoa</taxon>
        <taxon>Ecdysozoa</taxon>
        <taxon>Arthropoda</taxon>
        <taxon>Crustacea</taxon>
        <taxon>Branchiopoda</taxon>
        <taxon>Diplostraca</taxon>
        <taxon>Cladocera</taxon>
        <taxon>Anomopoda</taxon>
        <taxon>Daphniidae</taxon>
        <taxon>Daphnia</taxon>
    </lineage>
</organism>
<evidence type="ECO:0000313" key="3">
    <source>
        <dbReference type="Proteomes" id="UP000076858"/>
    </source>
</evidence>
<reference evidence="2 3" key="1">
    <citation type="submission" date="2016-03" db="EMBL/GenBank/DDBJ databases">
        <title>EvidentialGene: Evidence-directed Construction of Genes on Genomes.</title>
        <authorList>
            <person name="Gilbert D.G."/>
            <person name="Choi J.-H."/>
            <person name="Mockaitis K."/>
            <person name="Colbourne J."/>
            <person name="Pfrender M."/>
        </authorList>
    </citation>
    <scope>NUCLEOTIDE SEQUENCE [LARGE SCALE GENOMIC DNA]</scope>
    <source>
        <strain evidence="2 3">Xinb3</strain>
        <tissue evidence="2">Complete organism</tissue>
    </source>
</reference>
<dbReference type="AlphaFoldDB" id="A0A164WNJ8"/>
<keyword evidence="3" id="KW-1185">Reference proteome</keyword>
<proteinExistence type="predicted"/>
<protein>
    <submittedName>
        <fullName evidence="2">Uncharacterized protein</fullName>
    </submittedName>
</protein>
<dbReference type="Proteomes" id="UP000076858">
    <property type="component" value="Unassembled WGS sequence"/>
</dbReference>
<comment type="caution">
    <text evidence="2">The sequence shown here is derived from an EMBL/GenBank/DDBJ whole genome shotgun (WGS) entry which is preliminary data.</text>
</comment>
<evidence type="ECO:0000313" key="2">
    <source>
        <dbReference type="EMBL" id="KZS13431.1"/>
    </source>
</evidence>
<feature type="transmembrane region" description="Helical" evidence="1">
    <location>
        <begin position="61"/>
        <end position="80"/>
    </location>
</feature>
<name>A0A164WNJ8_9CRUS</name>